<dbReference type="AlphaFoldDB" id="A0A498D5N1"/>
<gene>
    <name evidence="1" type="ORF">D8M04_13605</name>
</gene>
<evidence type="ECO:0000313" key="1">
    <source>
        <dbReference type="EMBL" id="RLL43933.1"/>
    </source>
</evidence>
<name>A0A498D5N1_9BACI</name>
<evidence type="ECO:0000313" key="2">
    <source>
        <dbReference type="Proteomes" id="UP000270219"/>
    </source>
</evidence>
<sequence>MRLHIYSLQETTYESFLSFIDQSLPFKIHWYPLNEEVTVEGIPHFSIFLLSIQGANSIWLMQHIEKLKNMGAHDQNFYFVLYNKESAPRQSDIELVVEDLHNNLSEMLVKPMIDTISIRAYDAFVQGESRFLYFDDILNEHRTIKQLETSDSADYLNFQKYIGKRQVEIILEEWSRSPFLLFWKKSNLKTLLVYDVPEVVVSSLLMHYNFNLITASNEDEFLKIQQDKEIISITSTDHDEATDLLPNQFILSNSCTKSTGNKLYFNEEVYTFAKLPVENIIEKEDLVFLDAKGYPKPKSKIKDWDTEIANISGLKTVINRVGACIQ</sequence>
<keyword evidence="2" id="KW-1185">Reference proteome</keyword>
<reference evidence="1 2" key="1">
    <citation type="submission" date="2018-10" db="EMBL/GenBank/DDBJ databases">
        <title>Oceanobacillus sp. YLB-02 draft genome.</title>
        <authorList>
            <person name="Yu L."/>
        </authorList>
    </citation>
    <scope>NUCLEOTIDE SEQUENCE [LARGE SCALE GENOMIC DNA]</scope>
    <source>
        <strain evidence="1 2">YLB-02</strain>
    </source>
</reference>
<accession>A0A498D5N1</accession>
<organism evidence="1 2">
    <name type="scientific">Oceanobacillus piezotolerans</name>
    <dbReference type="NCBI Taxonomy" id="2448030"/>
    <lineage>
        <taxon>Bacteria</taxon>
        <taxon>Bacillati</taxon>
        <taxon>Bacillota</taxon>
        <taxon>Bacilli</taxon>
        <taxon>Bacillales</taxon>
        <taxon>Bacillaceae</taxon>
        <taxon>Oceanobacillus</taxon>
    </lineage>
</organism>
<dbReference type="OrthoDB" id="9758243at2"/>
<dbReference type="Proteomes" id="UP000270219">
    <property type="component" value="Unassembled WGS sequence"/>
</dbReference>
<protein>
    <submittedName>
        <fullName evidence="1">Uncharacterized protein</fullName>
    </submittedName>
</protein>
<proteinExistence type="predicted"/>
<dbReference type="RefSeq" id="WP_121523868.1">
    <property type="nucleotide sequence ID" value="NZ_RCHR01000004.1"/>
</dbReference>
<comment type="caution">
    <text evidence="1">The sequence shown here is derived from an EMBL/GenBank/DDBJ whole genome shotgun (WGS) entry which is preliminary data.</text>
</comment>
<dbReference type="EMBL" id="RCHR01000004">
    <property type="protein sequence ID" value="RLL43933.1"/>
    <property type="molecule type" value="Genomic_DNA"/>
</dbReference>